<keyword evidence="1" id="KW-0175">Coiled coil</keyword>
<dbReference type="GO" id="GO:0035091">
    <property type="term" value="F:phosphatidylinositol binding"/>
    <property type="evidence" value="ECO:0007669"/>
    <property type="project" value="InterPro"/>
</dbReference>
<organism evidence="3 4">
    <name type="scientific">Rozella allomycis (strain CSF55)</name>
    <dbReference type="NCBI Taxonomy" id="988480"/>
    <lineage>
        <taxon>Eukaryota</taxon>
        <taxon>Fungi</taxon>
        <taxon>Fungi incertae sedis</taxon>
        <taxon>Cryptomycota</taxon>
        <taxon>Cryptomycota incertae sedis</taxon>
        <taxon>Rozella</taxon>
    </lineage>
</organism>
<proteinExistence type="predicted"/>
<dbReference type="PANTHER" id="PTHR10555">
    <property type="entry name" value="SORTING NEXIN"/>
    <property type="match status" value="1"/>
</dbReference>
<dbReference type="SUPFAM" id="SSF64268">
    <property type="entry name" value="PX domain"/>
    <property type="match status" value="1"/>
</dbReference>
<dbReference type="SUPFAM" id="SSF103657">
    <property type="entry name" value="BAR/IMD domain-like"/>
    <property type="match status" value="1"/>
</dbReference>
<dbReference type="SMART" id="SM00312">
    <property type="entry name" value="PX"/>
    <property type="match status" value="1"/>
</dbReference>
<dbReference type="Gene3D" id="1.20.1270.60">
    <property type="entry name" value="Arfaptin homology (AH) domain/BAR domain"/>
    <property type="match status" value="1"/>
</dbReference>
<dbReference type="PANTHER" id="PTHR10555:SF170">
    <property type="entry name" value="FI18122P1"/>
    <property type="match status" value="1"/>
</dbReference>
<dbReference type="Pfam" id="PF09325">
    <property type="entry name" value="Vps5"/>
    <property type="match status" value="1"/>
</dbReference>
<evidence type="ECO:0000256" key="1">
    <source>
        <dbReference type="SAM" id="Coils"/>
    </source>
</evidence>
<feature type="domain" description="PX" evidence="2">
    <location>
        <begin position="38"/>
        <end position="157"/>
    </location>
</feature>
<dbReference type="GO" id="GO:0005768">
    <property type="term" value="C:endosome"/>
    <property type="evidence" value="ECO:0007669"/>
    <property type="project" value="TreeGrafter"/>
</dbReference>
<name>A0A4P9YEN9_ROZAC</name>
<dbReference type="InterPro" id="IPR027267">
    <property type="entry name" value="AH/BAR_dom_sf"/>
</dbReference>
<accession>A0A4P9YEN9</accession>
<reference evidence="4" key="1">
    <citation type="journal article" date="2018" name="Nat. Microbiol.">
        <title>Leveraging single-cell genomics to expand the fungal tree of life.</title>
        <authorList>
            <person name="Ahrendt S.R."/>
            <person name="Quandt C.A."/>
            <person name="Ciobanu D."/>
            <person name="Clum A."/>
            <person name="Salamov A."/>
            <person name="Andreopoulos B."/>
            <person name="Cheng J.F."/>
            <person name="Woyke T."/>
            <person name="Pelin A."/>
            <person name="Henrissat B."/>
            <person name="Reynolds N.K."/>
            <person name="Benny G.L."/>
            <person name="Smith M.E."/>
            <person name="James T.Y."/>
            <person name="Grigoriev I.V."/>
        </authorList>
    </citation>
    <scope>NUCLEOTIDE SEQUENCE [LARGE SCALE GENOMIC DNA]</scope>
    <source>
        <strain evidence="4">CSF55</strain>
    </source>
</reference>
<dbReference type="PROSITE" id="PS50195">
    <property type="entry name" value="PX"/>
    <property type="match status" value="1"/>
</dbReference>
<dbReference type="Gene3D" id="3.30.1520.10">
    <property type="entry name" value="Phox-like domain"/>
    <property type="match status" value="1"/>
</dbReference>
<dbReference type="InterPro" id="IPR036871">
    <property type="entry name" value="PX_dom_sf"/>
</dbReference>
<protein>
    <submittedName>
        <fullName evidence="3">Vps5-domain-containing protein</fullName>
    </submittedName>
</protein>
<sequence>MNSVDELQFNPFAELKDGANDISPIETCNDNLRPLVNDNPLEGRRMETPVEMSLEKTTFFDIKVSDPTNSEYYAIKESTVKRRYNEFFFLHNLLMSKYHGVFVPPIPEKSAIGRFQEDFLEARRLGLERCLKNFTRHPVLFRDPSLIAFLSMDSFEGVMKEAKKEDRTNKFDLIKTVNNILSTMSLSRHAGDNWFEEKRMQIERLESQFKGLLKALEAISKQRKEVGSSMASFGEAIISLSNVEIHRGLSDLMVAFGKTHQNLKEFQEDQTETLICVTSEFYRYISSINHAFNNRLKIFHSLSHFKDSLRKKKENLFKLRGGNKSKPEKIQQLEQQVEQDEKVEIEMEKELETIDQTIKQEMDYFDDVKIRDFRKAINEYFQKTLIVQRKVVNLWKSLKINDEKY</sequence>
<dbReference type="AlphaFoldDB" id="A0A4P9YEN9"/>
<evidence type="ECO:0000259" key="2">
    <source>
        <dbReference type="PROSITE" id="PS50195"/>
    </source>
</evidence>
<evidence type="ECO:0000313" key="3">
    <source>
        <dbReference type="EMBL" id="RKP17665.1"/>
    </source>
</evidence>
<dbReference type="EMBL" id="ML005728">
    <property type="protein sequence ID" value="RKP17665.1"/>
    <property type="molecule type" value="Genomic_DNA"/>
</dbReference>
<feature type="coiled-coil region" evidence="1">
    <location>
        <begin position="195"/>
        <end position="222"/>
    </location>
</feature>
<dbReference type="InterPro" id="IPR015404">
    <property type="entry name" value="Vps5_C"/>
</dbReference>
<gene>
    <name evidence="3" type="ORF">ROZALSC1DRAFT_30559</name>
</gene>
<evidence type="ECO:0000313" key="4">
    <source>
        <dbReference type="Proteomes" id="UP000281549"/>
    </source>
</evidence>
<dbReference type="Pfam" id="PF00787">
    <property type="entry name" value="PX"/>
    <property type="match status" value="1"/>
</dbReference>
<dbReference type="InterPro" id="IPR001683">
    <property type="entry name" value="PX_dom"/>
</dbReference>
<dbReference type="Proteomes" id="UP000281549">
    <property type="component" value="Unassembled WGS sequence"/>
</dbReference>